<reference evidence="6" key="1">
    <citation type="submission" date="2018-06" db="EMBL/GenBank/DDBJ databases">
        <authorList>
            <person name="Zhirakovskaya E."/>
        </authorList>
    </citation>
    <scope>NUCLEOTIDE SEQUENCE</scope>
</reference>
<evidence type="ECO:0000256" key="3">
    <source>
        <dbReference type="ARBA" id="ARBA00022801"/>
    </source>
</evidence>
<dbReference type="PROSITE" id="PS51892">
    <property type="entry name" value="SUBTILASE"/>
    <property type="match status" value="1"/>
</dbReference>
<dbReference type="InterPro" id="IPR000209">
    <property type="entry name" value="Peptidase_S8/S53_dom"/>
</dbReference>
<dbReference type="InterPro" id="IPR023827">
    <property type="entry name" value="Peptidase_S8_Asp-AS"/>
</dbReference>
<protein>
    <recommendedName>
        <fullName evidence="5">P/Homo B domain-containing protein</fullName>
    </recommendedName>
</protein>
<dbReference type="Gene3D" id="3.40.50.200">
    <property type="entry name" value="Peptidase S8/S53 domain"/>
    <property type="match status" value="1"/>
</dbReference>
<dbReference type="InterPro" id="IPR007280">
    <property type="entry name" value="Peptidase_C_arc/bac"/>
</dbReference>
<dbReference type="PRINTS" id="PR00723">
    <property type="entry name" value="SUBTILISIN"/>
</dbReference>
<dbReference type="Pfam" id="PF04151">
    <property type="entry name" value="PPC"/>
    <property type="match status" value="1"/>
</dbReference>
<gene>
    <name evidence="6" type="ORF">MNBD_PLANCTO03-923</name>
</gene>
<dbReference type="SUPFAM" id="SSF89232">
    <property type="entry name" value="Hypothetical protein TM1070"/>
    <property type="match status" value="1"/>
</dbReference>
<dbReference type="GO" id="GO:0004252">
    <property type="term" value="F:serine-type endopeptidase activity"/>
    <property type="evidence" value="ECO:0007669"/>
    <property type="project" value="InterPro"/>
</dbReference>
<evidence type="ECO:0000256" key="4">
    <source>
        <dbReference type="ARBA" id="ARBA00022825"/>
    </source>
</evidence>
<dbReference type="InterPro" id="IPR022398">
    <property type="entry name" value="Peptidase_S8_His-AS"/>
</dbReference>
<dbReference type="InterPro" id="IPR002884">
    <property type="entry name" value="P_dom"/>
</dbReference>
<evidence type="ECO:0000313" key="6">
    <source>
        <dbReference type="EMBL" id="VAX35724.1"/>
    </source>
</evidence>
<keyword evidence="3" id="KW-0378">Hydrolase</keyword>
<dbReference type="InterPro" id="IPR036698">
    <property type="entry name" value="TM1070-like_sf"/>
</dbReference>
<dbReference type="SUPFAM" id="SSF49785">
    <property type="entry name" value="Galactose-binding domain-like"/>
    <property type="match status" value="1"/>
</dbReference>
<accession>A0A3B1DI28</accession>
<dbReference type="InterPro" id="IPR023828">
    <property type="entry name" value="Peptidase_S8_Ser-AS"/>
</dbReference>
<dbReference type="Gene3D" id="2.60.290.11">
    <property type="entry name" value="TM1070-like"/>
    <property type="match status" value="2"/>
</dbReference>
<evidence type="ECO:0000256" key="1">
    <source>
        <dbReference type="ARBA" id="ARBA00011073"/>
    </source>
</evidence>
<dbReference type="InterPro" id="IPR015500">
    <property type="entry name" value="Peptidase_S8_subtilisin-rel"/>
</dbReference>
<evidence type="ECO:0000256" key="2">
    <source>
        <dbReference type="ARBA" id="ARBA00022670"/>
    </source>
</evidence>
<dbReference type="Gene3D" id="2.60.120.260">
    <property type="entry name" value="Galactose-binding domain-like"/>
    <property type="match status" value="1"/>
</dbReference>
<dbReference type="CDD" id="cd07473">
    <property type="entry name" value="Peptidases_S8_Subtilisin_like"/>
    <property type="match status" value="1"/>
</dbReference>
<sequence length="1843" mass="193567">MSLSRSFCRRTAKTDADTAKTMVRAAGRDVSMVEMLESRVLLSGMDWSDAMTPELAFGPAYQPGQGVEQIAWGGISVLARERGWVLQFEDALDESQMAQAVQGLADRMGTEVVSFDSIARGKYASVELASNPSDFTMRNAVAALPEIKGLSPDKVYMPTRLPDDPLLSNAWQYDNTGQNIPGSGVGTIGADVFSSEAWDITIGSQDVIIAVLDSGIDLDHPDLQANIWTNPGEIAGNGIDDDGNGFVDDVNGWDFGDLDNNPNDDAPAPWLGHGTAVAGTIGAVGNNGIGTVGMNWDVSILPIKIPNNQGFAFDSSIIGGHDYLTMMITEYGYNIVASNNSYGAPNAAFYADFPDGLDAERDAISAFIATGATFVAAAGNDAFDNDNPDVTFFPASYKIPGLISVAASDNKDTLAGFSNYGAESVDLAAPGEQVYTTLVGGVYGFVSGTSFASPIVAGAVGLLKAYKPNASAVEIRQALIDSSDILPSLQGRVVSGGRLNMERALEIIGIDGPIATGFDPGPVTSRIDAETGLPIDTITVTFNKSIDGSTLDETAALFTYAGADGEYGTGDDSSTLIPVADVALQSGETKVVEISLDLTGVPQQRLPLGKYRVTLYAGTSGTPKFQDLDGNLLNGDSASGNDEIYDFEVVGVGGNLEPNDTLALATPVAFDGTGNAAYASLTLGDGLAAALDVDLYKITLPKGGLITADITAANLDLPSTLDSYLRLFDANGVELANNDQFNGRDSSLDFFVTTGGTYYIGVSGFPNFDYNPNAASSGRSQATGVYDIKLGYQQIADDRLTVASGFSDPLPVPAVGTLGTQSSTLTVNDARAIKDLNLRLDLDHTYVSDLEITLIAPDGSAQIIFDRHGNDGDDFDNVLLDDEASASITTATAPYTGSLRPTNGLNTFDGKSALGQWTLLIRDKSALNSGQLNSWALEFTLENDIFGAFESNDTIATARELSEIAGVGTASREATIGDGGFGTLDRDLFRFTADAGATLNATVTATEPNAGEDPTLNTTVRLFDASGTELKAASPSGTLNATIASFVFPAGGVYYIGVSEGANTGYDPFDVTTGAVAQTTGGYRLDLTVSPGISDAAGLLIGDSLTVGVNSDGTFGASDENGSPIGLTFANTDFLLDSDTGSGLGSMYGLTAGGYDFLNTGGQTATALPVSLTNQSDPFNNRLTAAGLFRDIKVSRTMVSGKGDNFIAFDVMLTNTGLTSVSDVAWLEAFNPGQGFNLDNRGGNTANDVDASGKYARASVMTNAYPDGLTIALAAPAAETRATATFVDTDVTLIRDPSQVVELGVNDPAGSSNDLLMALSYDIGTIEAGASTTFRYFVFLGTTPAEAQAMYNELNAGTGEGHLTTDPANPATETLSNGETAPTLSNRYYYPAGFSSPNIFSFVPMINPHDQPTRVVVIARYETGERDDVIADFTIEPQSRGGITTNSPTLFETGFGNPGGSLVRPLEPYALEIRSERPIAATFSYFDTYLLAGEKAAVGESFTATTSDTWTFSSVGKADGRFDFPVYLNTTDQTIKVTTTLLPTGGGDEIVLTQELGPYRRGGWNLSAVSKLPDGDYGMIIKAQGQIVASHSAYDDGTTTGRFSAAGTIGFPSLGATSGVTPEGELGLNATEETVGVTNTNSSATQVTFSFLFENGSAYRTLLDVPARARAELDVASLPNFPLGQPYSIAYTSTLPVAMSLPTLIFNDGAGTVFSDQAYTYWAFGAGFRPQDGFDQNVTEYLRVFNPSDTEVVVEITIQFDGNFKGTSTPLGQETFRRVLPARRVAEFDIHDFVTGDRRLQDTFYGFTVKAAAPVVAYLGRYDSFFPGAFGTLGVPLGVTGTI</sequence>
<keyword evidence="2" id="KW-0645">Protease</keyword>
<dbReference type="EMBL" id="UOGK01000004">
    <property type="protein sequence ID" value="VAX35724.1"/>
    <property type="molecule type" value="Genomic_DNA"/>
</dbReference>
<dbReference type="PANTHER" id="PTHR43806">
    <property type="entry name" value="PEPTIDASE S8"/>
    <property type="match status" value="1"/>
</dbReference>
<dbReference type="SUPFAM" id="SSF52743">
    <property type="entry name" value="Subtilisin-like"/>
    <property type="match status" value="1"/>
</dbReference>
<dbReference type="InterPro" id="IPR034204">
    <property type="entry name" value="PfSUB1-like_cat_dom"/>
</dbReference>
<dbReference type="PROSITE" id="PS00137">
    <property type="entry name" value="SUBTILASE_HIS"/>
    <property type="match status" value="1"/>
</dbReference>
<feature type="domain" description="P/Homo B" evidence="5">
    <location>
        <begin position="801"/>
        <end position="951"/>
    </location>
</feature>
<dbReference type="InterPro" id="IPR036852">
    <property type="entry name" value="Peptidase_S8/S53_dom_sf"/>
</dbReference>
<keyword evidence="4" id="KW-0720">Serine protease</keyword>
<dbReference type="InterPro" id="IPR050131">
    <property type="entry name" value="Peptidase_S8_subtilisin-like"/>
</dbReference>
<dbReference type="PANTHER" id="PTHR43806:SF11">
    <property type="entry name" value="CEREVISIN-RELATED"/>
    <property type="match status" value="1"/>
</dbReference>
<dbReference type="PROSITE" id="PS00138">
    <property type="entry name" value="SUBTILASE_SER"/>
    <property type="match status" value="1"/>
</dbReference>
<proteinExistence type="inferred from homology"/>
<dbReference type="PROSITE" id="PS51829">
    <property type="entry name" value="P_HOMO_B"/>
    <property type="match status" value="1"/>
</dbReference>
<dbReference type="InterPro" id="IPR008979">
    <property type="entry name" value="Galactose-bd-like_sf"/>
</dbReference>
<dbReference type="PROSITE" id="PS00136">
    <property type="entry name" value="SUBTILASE_ASP"/>
    <property type="match status" value="1"/>
</dbReference>
<comment type="similarity">
    <text evidence="1">Belongs to the peptidase S8 family.</text>
</comment>
<organism evidence="6">
    <name type="scientific">hydrothermal vent metagenome</name>
    <dbReference type="NCBI Taxonomy" id="652676"/>
    <lineage>
        <taxon>unclassified sequences</taxon>
        <taxon>metagenomes</taxon>
        <taxon>ecological metagenomes</taxon>
    </lineage>
</organism>
<dbReference type="GO" id="GO:0006508">
    <property type="term" value="P:proteolysis"/>
    <property type="evidence" value="ECO:0007669"/>
    <property type="project" value="UniProtKB-KW"/>
</dbReference>
<name>A0A3B1DI28_9ZZZZ</name>
<dbReference type="Pfam" id="PF01483">
    <property type="entry name" value="P_proprotein"/>
    <property type="match status" value="1"/>
</dbReference>
<dbReference type="Pfam" id="PF00082">
    <property type="entry name" value="Peptidase_S8"/>
    <property type="match status" value="1"/>
</dbReference>
<dbReference type="Gene3D" id="2.60.120.380">
    <property type="match status" value="2"/>
</dbReference>
<evidence type="ECO:0000259" key="5">
    <source>
        <dbReference type="PROSITE" id="PS51829"/>
    </source>
</evidence>